<evidence type="ECO:0000256" key="1">
    <source>
        <dbReference type="SAM" id="SignalP"/>
    </source>
</evidence>
<keyword evidence="3" id="KW-1185">Reference proteome</keyword>
<evidence type="ECO:0000313" key="3">
    <source>
        <dbReference type="Proteomes" id="UP000054770"/>
    </source>
</evidence>
<evidence type="ECO:0000313" key="2">
    <source>
        <dbReference type="EMBL" id="SAL59021.1"/>
    </source>
</evidence>
<dbReference type="EMBL" id="FCON02000027">
    <property type="protein sequence ID" value="SAL59021.1"/>
    <property type="molecule type" value="Genomic_DNA"/>
</dbReference>
<sequence>MKRVFLTLIATAMTLGTIGTAYADDYDHHHRECHKVKVHHHWEKHCH</sequence>
<proteinExistence type="predicted"/>
<gene>
    <name evidence="2" type="ORF">AWB68_02944</name>
</gene>
<reference evidence="2" key="1">
    <citation type="submission" date="2016-01" db="EMBL/GenBank/DDBJ databases">
        <authorList>
            <person name="Peeters C."/>
        </authorList>
    </citation>
    <scope>NUCLEOTIDE SEQUENCE [LARGE SCALE GENOMIC DNA]</scope>
    <source>
        <strain evidence="2">LMG 22940</strain>
    </source>
</reference>
<organism evidence="2 3">
    <name type="scientific">Caballeronia choica</name>
    <dbReference type="NCBI Taxonomy" id="326476"/>
    <lineage>
        <taxon>Bacteria</taxon>
        <taxon>Pseudomonadati</taxon>
        <taxon>Pseudomonadota</taxon>
        <taxon>Betaproteobacteria</taxon>
        <taxon>Burkholderiales</taxon>
        <taxon>Burkholderiaceae</taxon>
        <taxon>Caballeronia</taxon>
    </lineage>
</organism>
<evidence type="ECO:0008006" key="4">
    <source>
        <dbReference type="Google" id="ProtNLM"/>
    </source>
</evidence>
<comment type="caution">
    <text evidence="2">The sequence shown here is derived from an EMBL/GenBank/DDBJ whole genome shotgun (WGS) entry which is preliminary data.</text>
</comment>
<feature type="signal peptide" evidence="1">
    <location>
        <begin position="1"/>
        <end position="23"/>
    </location>
</feature>
<dbReference type="AlphaFoldDB" id="A0A158ISJ7"/>
<feature type="chain" id="PRO_5011120356" description="Lipoprotein" evidence="1">
    <location>
        <begin position="24"/>
        <end position="47"/>
    </location>
</feature>
<protein>
    <recommendedName>
        <fullName evidence="4">Lipoprotein</fullName>
    </recommendedName>
</protein>
<dbReference type="Proteomes" id="UP000054770">
    <property type="component" value="Unassembled WGS sequence"/>
</dbReference>
<accession>A0A158ISJ7</accession>
<name>A0A158ISJ7_9BURK</name>
<keyword evidence="1" id="KW-0732">Signal</keyword>